<dbReference type="SMART" id="SM00267">
    <property type="entry name" value="GGDEF"/>
    <property type="match status" value="1"/>
</dbReference>
<gene>
    <name evidence="3" type="ORF">J2Z32_004312</name>
</gene>
<dbReference type="SUPFAM" id="SSF55073">
    <property type="entry name" value="Nucleotide cyclase"/>
    <property type="match status" value="1"/>
</dbReference>
<proteinExistence type="predicted"/>
<keyword evidence="1" id="KW-0812">Transmembrane</keyword>
<dbReference type="NCBIfam" id="TIGR00254">
    <property type="entry name" value="GGDEF"/>
    <property type="match status" value="1"/>
</dbReference>
<feature type="domain" description="GGDEF" evidence="2">
    <location>
        <begin position="59"/>
        <end position="191"/>
    </location>
</feature>
<dbReference type="PANTHER" id="PTHR46663:SF4">
    <property type="entry name" value="DIGUANYLATE CYCLASE DGCT-RELATED"/>
    <property type="match status" value="1"/>
</dbReference>
<dbReference type="Gene3D" id="3.30.70.270">
    <property type="match status" value="1"/>
</dbReference>
<reference evidence="3 4" key="1">
    <citation type="submission" date="2021-03" db="EMBL/GenBank/DDBJ databases">
        <title>Genomic Encyclopedia of Type Strains, Phase IV (KMG-IV): sequencing the most valuable type-strain genomes for metagenomic binning, comparative biology and taxonomic classification.</title>
        <authorList>
            <person name="Goeker M."/>
        </authorList>
    </citation>
    <scope>NUCLEOTIDE SEQUENCE [LARGE SCALE GENOMIC DNA]</scope>
    <source>
        <strain evidence="3 4">DSM 14349</strain>
    </source>
</reference>
<dbReference type="InterPro" id="IPR000160">
    <property type="entry name" value="GGDEF_dom"/>
</dbReference>
<dbReference type="InterPro" id="IPR052163">
    <property type="entry name" value="DGC-Regulatory_Protein"/>
</dbReference>
<dbReference type="EMBL" id="JAGGKG010000030">
    <property type="protein sequence ID" value="MBP1907632.1"/>
    <property type="molecule type" value="Genomic_DNA"/>
</dbReference>
<dbReference type="PANTHER" id="PTHR46663">
    <property type="entry name" value="DIGUANYLATE CYCLASE DGCT-RELATED"/>
    <property type="match status" value="1"/>
</dbReference>
<organism evidence="3 4">
    <name type="scientific">Paenibacillus turicensis</name>
    <dbReference type="NCBI Taxonomy" id="160487"/>
    <lineage>
        <taxon>Bacteria</taxon>
        <taxon>Bacillati</taxon>
        <taxon>Bacillota</taxon>
        <taxon>Bacilli</taxon>
        <taxon>Bacillales</taxon>
        <taxon>Paenibacillaceae</taxon>
        <taxon>Paenibacillus</taxon>
    </lineage>
</organism>
<accession>A0ABS4FYK6</accession>
<evidence type="ECO:0000313" key="4">
    <source>
        <dbReference type="Proteomes" id="UP001519272"/>
    </source>
</evidence>
<protein>
    <submittedName>
        <fullName evidence="3">Diguanylate cyclase (GGDEF)-like protein</fullName>
    </submittedName>
</protein>
<keyword evidence="1" id="KW-1133">Transmembrane helix</keyword>
<comment type="caution">
    <text evidence="3">The sequence shown here is derived from an EMBL/GenBank/DDBJ whole genome shotgun (WGS) entry which is preliminary data.</text>
</comment>
<evidence type="ECO:0000256" key="1">
    <source>
        <dbReference type="SAM" id="Phobius"/>
    </source>
</evidence>
<sequence>MEHIGIIVVMIIIAVLLVMVIVVELDKKKLRVLAYQDDVTGLFNRNGLENFWSRYKGRGELAVLYLDLDHFKTINDTFGHHVGDALLRNVSTELSRITNQNQLAFRIGGDEFIFIMKNCEPHKVEILAGLILGLISKPYYVENHELYVTGSIGITMTESNKVEKTKLLAEADSAMYAAKKLGKNCYSVYRRNRQQFIEKVKMNMEKNI</sequence>
<dbReference type="Proteomes" id="UP001519272">
    <property type="component" value="Unassembled WGS sequence"/>
</dbReference>
<name>A0ABS4FYK6_9BACL</name>
<evidence type="ECO:0000313" key="3">
    <source>
        <dbReference type="EMBL" id="MBP1907632.1"/>
    </source>
</evidence>
<dbReference type="InterPro" id="IPR029787">
    <property type="entry name" value="Nucleotide_cyclase"/>
</dbReference>
<dbReference type="CDD" id="cd01949">
    <property type="entry name" value="GGDEF"/>
    <property type="match status" value="1"/>
</dbReference>
<keyword evidence="1" id="KW-0472">Membrane</keyword>
<evidence type="ECO:0000259" key="2">
    <source>
        <dbReference type="PROSITE" id="PS50887"/>
    </source>
</evidence>
<keyword evidence="4" id="KW-1185">Reference proteome</keyword>
<dbReference type="PROSITE" id="PS50887">
    <property type="entry name" value="GGDEF"/>
    <property type="match status" value="1"/>
</dbReference>
<dbReference type="InterPro" id="IPR043128">
    <property type="entry name" value="Rev_trsase/Diguanyl_cyclase"/>
</dbReference>
<dbReference type="Pfam" id="PF00990">
    <property type="entry name" value="GGDEF"/>
    <property type="match status" value="1"/>
</dbReference>
<feature type="transmembrane region" description="Helical" evidence="1">
    <location>
        <begin position="6"/>
        <end position="25"/>
    </location>
</feature>